<dbReference type="InterPro" id="IPR045851">
    <property type="entry name" value="AMP-bd_C_sf"/>
</dbReference>
<dbReference type="InterPro" id="IPR020845">
    <property type="entry name" value="AMP-binding_CS"/>
</dbReference>
<evidence type="ECO:0000259" key="3">
    <source>
        <dbReference type="Pfam" id="PF13193"/>
    </source>
</evidence>
<evidence type="ECO:0000313" key="4">
    <source>
        <dbReference type="EMBL" id="MFD2264925.1"/>
    </source>
</evidence>
<sequence length="525" mass="56639">MATAHIDTFAKDNLPPADQQPVFLLDRPEFQYPEKLNAAVELIGNPAFKDRIAVIDKAGRTTFGQMDDLSSRIAAVLVEDMGVVPGNRVLLHGPNCKLMAACWLGILKAGAIAVATMPLLRAADLAPVIAKAKVTHALAHPELMEALAPTTSTVKTLNFAEVEAKAAGKQPLPPVETYAEDLALIAFTSGTTGVPKGTMHFHRDVMVICDGFPRSMLETRADDIFIGTPPLAFTFGLGGLVLFPWRYGAASVLIERYTPQSLLEAIRDYKATVTFTAPTFYRLMAQAADGIDISSLRACVSAGEALPAAIRAAWKKASGIEMIDGIGATEMLHIFISHKPGEARPGATGKPIPGYEAKIVDQEFNEVPVGEVGRLAVRGPTGCRYLADDRQRNYVKNGWNLTGDAYLKDSDGYFFFQSRTDDMIVSAGYNIAGIEVENVLLGHPAVSECAVIGVADGERGQIVKAFVVLKSGEAASEALVKTLQEHVKATIAPYKYPRAIEFRDVLPKTETGKLQRFKLRDQTGV</sequence>
<dbReference type="InterPro" id="IPR042099">
    <property type="entry name" value="ANL_N_sf"/>
</dbReference>
<dbReference type="InterPro" id="IPR025110">
    <property type="entry name" value="AMP-bd_C"/>
</dbReference>
<dbReference type="SUPFAM" id="SSF56801">
    <property type="entry name" value="Acetyl-CoA synthetase-like"/>
    <property type="match status" value="1"/>
</dbReference>
<reference evidence="5" key="1">
    <citation type="journal article" date="2019" name="Int. J. Syst. Evol. Microbiol.">
        <title>The Global Catalogue of Microorganisms (GCM) 10K type strain sequencing project: providing services to taxonomists for standard genome sequencing and annotation.</title>
        <authorList>
            <consortium name="The Broad Institute Genomics Platform"/>
            <consortium name="The Broad Institute Genome Sequencing Center for Infectious Disease"/>
            <person name="Wu L."/>
            <person name="Ma J."/>
        </authorList>
    </citation>
    <scope>NUCLEOTIDE SEQUENCE [LARGE SCALE GENOMIC DNA]</scope>
    <source>
        <strain evidence="5">CGMCC 1.19062</strain>
    </source>
</reference>
<dbReference type="PANTHER" id="PTHR43352:SF1">
    <property type="entry name" value="ANTHRANILATE--COA LIGASE"/>
    <property type="match status" value="1"/>
</dbReference>
<protein>
    <submittedName>
        <fullName evidence="4">AMP-binding protein</fullName>
    </submittedName>
</protein>
<evidence type="ECO:0000256" key="1">
    <source>
        <dbReference type="ARBA" id="ARBA00022598"/>
    </source>
</evidence>
<name>A0ABW5E0G8_9PROT</name>
<feature type="domain" description="AMP-dependent synthetase/ligase" evidence="2">
    <location>
        <begin position="48"/>
        <end position="381"/>
    </location>
</feature>
<organism evidence="4 5">
    <name type="scientific">Lacibacterium aquatile</name>
    <dbReference type="NCBI Taxonomy" id="1168082"/>
    <lineage>
        <taxon>Bacteria</taxon>
        <taxon>Pseudomonadati</taxon>
        <taxon>Pseudomonadota</taxon>
        <taxon>Alphaproteobacteria</taxon>
        <taxon>Rhodospirillales</taxon>
        <taxon>Rhodospirillaceae</taxon>
    </lineage>
</organism>
<evidence type="ECO:0000313" key="5">
    <source>
        <dbReference type="Proteomes" id="UP001597295"/>
    </source>
</evidence>
<dbReference type="InterPro" id="IPR000873">
    <property type="entry name" value="AMP-dep_synth/lig_dom"/>
</dbReference>
<gene>
    <name evidence="4" type="ORF">ACFSM5_18610</name>
</gene>
<dbReference type="EMBL" id="JBHUIP010000014">
    <property type="protein sequence ID" value="MFD2264925.1"/>
    <property type="molecule type" value="Genomic_DNA"/>
</dbReference>
<evidence type="ECO:0000259" key="2">
    <source>
        <dbReference type="Pfam" id="PF00501"/>
    </source>
</evidence>
<dbReference type="Proteomes" id="UP001597295">
    <property type="component" value="Unassembled WGS sequence"/>
</dbReference>
<dbReference type="PROSITE" id="PS00455">
    <property type="entry name" value="AMP_BINDING"/>
    <property type="match status" value="1"/>
</dbReference>
<accession>A0ABW5E0G8</accession>
<dbReference type="Gene3D" id="3.30.300.30">
    <property type="match status" value="1"/>
</dbReference>
<dbReference type="PANTHER" id="PTHR43352">
    <property type="entry name" value="ACETYL-COA SYNTHETASE"/>
    <property type="match status" value="1"/>
</dbReference>
<dbReference type="Pfam" id="PF00501">
    <property type="entry name" value="AMP-binding"/>
    <property type="match status" value="1"/>
</dbReference>
<dbReference type="Pfam" id="PF13193">
    <property type="entry name" value="AMP-binding_C"/>
    <property type="match status" value="1"/>
</dbReference>
<keyword evidence="5" id="KW-1185">Reference proteome</keyword>
<dbReference type="RefSeq" id="WP_379878068.1">
    <property type="nucleotide sequence ID" value="NZ_JBHUIP010000014.1"/>
</dbReference>
<comment type="caution">
    <text evidence="4">The sequence shown here is derived from an EMBL/GenBank/DDBJ whole genome shotgun (WGS) entry which is preliminary data.</text>
</comment>
<proteinExistence type="predicted"/>
<dbReference type="Gene3D" id="3.40.50.12780">
    <property type="entry name" value="N-terminal domain of ligase-like"/>
    <property type="match status" value="1"/>
</dbReference>
<feature type="domain" description="AMP-binding enzyme C-terminal" evidence="3">
    <location>
        <begin position="435"/>
        <end position="513"/>
    </location>
</feature>
<keyword evidence="1" id="KW-0436">Ligase</keyword>